<dbReference type="AlphaFoldDB" id="A0A8J0QWZ0"/>
<dbReference type="Proteomes" id="UP000008143">
    <property type="component" value="Chromosome 2"/>
</dbReference>
<feature type="domain" description="P-type" evidence="4">
    <location>
        <begin position="26"/>
        <end position="70"/>
    </location>
</feature>
<sequence length="177" mass="18867">MLYITAIVWAAAVFSVEKTAGYSTIYRCTSQNPSGRQECGHSGITQDQCTANGCCFDTSAYGSFSCFKPYAVSQIGGSVAVQPIPVQPIPVQNIAVRPVPVQPISVVQVQPKEKSACDICKAEQMGQGEPGIFGKAFNFIFGKGESTACAQCRAGQGIPKKETSLFGGLFKKRVIQK</sequence>
<dbReference type="CTD" id="100488906"/>
<organism evidence="5 6">
    <name type="scientific">Xenopus tropicalis</name>
    <name type="common">Western clawed frog</name>
    <name type="synonym">Silurana tropicalis</name>
    <dbReference type="NCBI Taxonomy" id="8364"/>
    <lineage>
        <taxon>Eukaryota</taxon>
        <taxon>Metazoa</taxon>
        <taxon>Chordata</taxon>
        <taxon>Craniata</taxon>
        <taxon>Vertebrata</taxon>
        <taxon>Euteleostomi</taxon>
        <taxon>Amphibia</taxon>
        <taxon>Batrachia</taxon>
        <taxon>Anura</taxon>
        <taxon>Pipoidea</taxon>
        <taxon>Pipidae</taxon>
        <taxon>Xenopodinae</taxon>
        <taxon>Xenopus</taxon>
        <taxon>Silurana</taxon>
    </lineage>
</organism>
<dbReference type="PRINTS" id="PR00680">
    <property type="entry name" value="PTREFOIL"/>
</dbReference>
<feature type="disulfide bond" evidence="2">
    <location>
        <begin position="49"/>
        <end position="66"/>
    </location>
</feature>
<protein>
    <submittedName>
        <fullName evidence="6">Uncharacterized protein tff3.4</fullName>
    </submittedName>
</protein>
<evidence type="ECO:0000256" key="1">
    <source>
        <dbReference type="ARBA" id="ARBA00023157"/>
    </source>
</evidence>
<dbReference type="Pfam" id="PF00088">
    <property type="entry name" value="Trefoil"/>
    <property type="match status" value="1"/>
</dbReference>
<comment type="caution">
    <text evidence="2">Lacks conserved residue(s) required for the propagation of feature annotation.</text>
</comment>
<gene>
    <name evidence="6 7" type="primary">tff3.4</name>
</gene>
<dbReference type="InterPro" id="IPR044913">
    <property type="entry name" value="P_trefoil_dom_sf"/>
</dbReference>
<proteinExistence type="predicted"/>
<evidence type="ECO:0000256" key="2">
    <source>
        <dbReference type="PROSITE-ProRule" id="PRU00779"/>
    </source>
</evidence>
<evidence type="ECO:0000313" key="6">
    <source>
        <dbReference type="RefSeq" id="XP_002940506.1"/>
    </source>
</evidence>
<dbReference type="Xenbase" id="XB-GENE-22164450">
    <property type="gene designation" value="tff3.4"/>
</dbReference>
<name>A0A8J0QWZ0_XENTR</name>
<evidence type="ECO:0000259" key="4">
    <source>
        <dbReference type="PROSITE" id="PS51448"/>
    </source>
</evidence>
<keyword evidence="5" id="KW-1185">Reference proteome</keyword>
<dbReference type="GeneID" id="100488906"/>
<dbReference type="OrthoDB" id="10051464at2759"/>
<dbReference type="AGR" id="Xenbase:XB-GENE-22164450"/>
<dbReference type="PANTHER" id="PTHR13826:SF14">
    <property type="entry name" value="TREFOIL FACTOR 2"/>
    <property type="match status" value="1"/>
</dbReference>
<dbReference type="InterPro" id="IPR000519">
    <property type="entry name" value="P_trefoil_dom"/>
</dbReference>
<feature type="disulfide bond" evidence="2">
    <location>
        <begin position="39"/>
        <end position="54"/>
    </location>
</feature>
<dbReference type="SMART" id="SM00018">
    <property type="entry name" value="PD"/>
    <property type="match status" value="1"/>
</dbReference>
<dbReference type="PANTHER" id="PTHR13826">
    <property type="entry name" value="INTESTINAL TREFOIL FACTOR-RELATED"/>
    <property type="match status" value="1"/>
</dbReference>
<dbReference type="CDD" id="cd00111">
    <property type="entry name" value="Trefoil"/>
    <property type="match status" value="1"/>
</dbReference>
<dbReference type="OMA" id="YSTIYRC"/>
<reference evidence="6" key="1">
    <citation type="submission" date="2025-08" db="UniProtKB">
        <authorList>
            <consortium name="RefSeq"/>
        </authorList>
    </citation>
    <scope>IDENTIFICATION</scope>
    <source>
        <strain evidence="6">Nigerian</strain>
        <tissue evidence="6">Liver and blood</tissue>
    </source>
</reference>
<evidence type="ECO:0000313" key="5">
    <source>
        <dbReference type="Proteomes" id="UP000008143"/>
    </source>
</evidence>
<keyword evidence="1 2" id="KW-1015">Disulfide bond</keyword>
<dbReference type="SUPFAM" id="SSF57492">
    <property type="entry name" value="Trefoil"/>
    <property type="match status" value="1"/>
</dbReference>
<dbReference type="KEGG" id="xtr:100488906"/>
<feature type="chain" id="PRO_5035275000" evidence="3">
    <location>
        <begin position="22"/>
        <end position="177"/>
    </location>
</feature>
<keyword evidence="3" id="KW-0732">Signal</keyword>
<accession>A0A8J0QWZ0</accession>
<feature type="signal peptide" evidence="3">
    <location>
        <begin position="1"/>
        <end position="21"/>
    </location>
</feature>
<evidence type="ECO:0000256" key="3">
    <source>
        <dbReference type="SAM" id="SignalP"/>
    </source>
</evidence>
<dbReference type="PROSITE" id="PS51448">
    <property type="entry name" value="P_TREFOIL_2"/>
    <property type="match status" value="1"/>
</dbReference>
<dbReference type="Gene3D" id="4.10.110.10">
    <property type="entry name" value="Spasmolytic Protein, domain 1"/>
    <property type="match status" value="1"/>
</dbReference>
<dbReference type="InterPro" id="IPR017994">
    <property type="entry name" value="P_trefoil_chordata"/>
</dbReference>
<evidence type="ECO:0000313" key="7">
    <source>
        <dbReference type="Xenbase" id="XB-GENE-22164450"/>
    </source>
</evidence>
<dbReference type="RefSeq" id="XP_002940506.1">
    <property type="nucleotide sequence ID" value="XM_002940460.3"/>
</dbReference>